<feature type="region of interest" description="Disordered" evidence="1">
    <location>
        <begin position="445"/>
        <end position="541"/>
    </location>
</feature>
<evidence type="ECO:0000313" key="2">
    <source>
        <dbReference type="EMBL" id="GBG73790.1"/>
    </source>
</evidence>
<proteinExistence type="predicted"/>
<feature type="compositionally biased region" description="Basic and acidic residues" evidence="1">
    <location>
        <begin position="246"/>
        <end position="270"/>
    </location>
</feature>
<feature type="compositionally biased region" description="Basic residues" evidence="1">
    <location>
        <begin position="735"/>
        <end position="746"/>
    </location>
</feature>
<comment type="caution">
    <text evidence="2">The sequence shown here is derived from an EMBL/GenBank/DDBJ whole genome shotgun (WGS) entry which is preliminary data.</text>
</comment>
<sequence length="806" mass="84870">MNTARRHKLGFAKLSQLVEIATNLKLAGCAQQGSGYVLPWFMGTGQEETAGGQEDDEGDVDPEVWGARPAGSFSEHDIERQVVAFHACRPSTADPVQDVFDKRAVELRPWPEQTSDADADGDTSDDEWTDDDDAPVSGDVTTERVYFTYGGGPDDMTPHTSVITDDVPSGGQASGTGRTSGRRRRRPHADEHEIERTPSGAGVRYRSPSELRTNDFYVGGSGGGLGDLSAPRQRGASLSDVALDDSDVRGHVETEEERHTRLDREEEERLQTLPGWDGRFAYMEEQRRRRELETGGVGGGDGGDMGFGGEADAGAARQGVPTGVERDGVPTGVEGDGGGEDEDEDEEGSDHGDDHDDDGGDGDDDDGGDHGNGGNDGDHDDYDDDHGDNDGDDGDDGNDGDDGDHDGDHDDEGRLALVLRDPSVPTPLTWPEAFAQAGFDAEELARLGSHDPFAHTGRRSDERRPPGGAYSPPPYIVDSPTWSGSSLSGIRGRESRPVEGGSGRLSDGGGSAGSMPLPPARSTEGGADATTAHAPVVGSPPPVAGGVAGGWAAHRRVLDQMRADYDAGRGAFAGRLSPRFQVAPSSEGGFERPSVHMVGRMLGLSRSATRRVLIPPPIPARGTAADMQQGQHYTSGMEGLLMWSGSSRHSIVTEVKAHLAVEIAAGQAALDAIQRQRQTIVAAEAEDEDADTESEPIYIAFRRNRASMSAAAAVAQATYISGAKGTGGGGGLRGARGRQSTRRGRGRPSGGQRIWTFRREREALAIAGAGAGTWSWGPVPTTDSPCGGGSALEWSSQFLPIAASAE</sequence>
<feature type="compositionally biased region" description="Gly residues" evidence="1">
    <location>
        <begin position="500"/>
        <end position="512"/>
    </location>
</feature>
<feature type="region of interest" description="Disordered" evidence="1">
    <location>
        <begin position="106"/>
        <end position="432"/>
    </location>
</feature>
<feature type="compositionally biased region" description="Gly residues" evidence="1">
    <location>
        <begin position="295"/>
        <end position="311"/>
    </location>
</feature>
<feature type="compositionally biased region" description="Basic and acidic residues" evidence="1">
    <location>
        <begin position="282"/>
        <end position="293"/>
    </location>
</feature>
<gene>
    <name evidence="2" type="ORF">CBR_g17129</name>
</gene>
<dbReference type="STRING" id="69332.A0A388KUQ2"/>
<dbReference type="Gramene" id="GBG73790">
    <property type="protein sequence ID" value="GBG73790"/>
    <property type="gene ID" value="CBR_g17129"/>
</dbReference>
<accession>A0A388KUQ2</accession>
<reference evidence="2 3" key="1">
    <citation type="journal article" date="2018" name="Cell">
        <title>The Chara Genome: Secondary Complexity and Implications for Plant Terrestrialization.</title>
        <authorList>
            <person name="Nishiyama T."/>
            <person name="Sakayama H."/>
            <person name="Vries J.D."/>
            <person name="Buschmann H."/>
            <person name="Saint-Marcoux D."/>
            <person name="Ullrich K.K."/>
            <person name="Haas F.B."/>
            <person name="Vanderstraeten L."/>
            <person name="Becker D."/>
            <person name="Lang D."/>
            <person name="Vosolsobe S."/>
            <person name="Rombauts S."/>
            <person name="Wilhelmsson P.K.I."/>
            <person name="Janitza P."/>
            <person name="Kern R."/>
            <person name="Heyl A."/>
            <person name="Rumpler F."/>
            <person name="Villalobos L.I.A.C."/>
            <person name="Clay J.M."/>
            <person name="Skokan R."/>
            <person name="Toyoda A."/>
            <person name="Suzuki Y."/>
            <person name="Kagoshima H."/>
            <person name="Schijlen E."/>
            <person name="Tajeshwar N."/>
            <person name="Catarino B."/>
            <person name="Hetherington A.J."/>
            <person name="Saltykova A."/>
            <person name="Bonnot C."/>
            <person name="Breuninger H."/>
            <person name="Symeonidi A."/>
            <person name="Radhakrishnan G.V."/>
            <person name="Van Nieuwerburgh F."/>
            <person name="Deforce D."/>
            <person name="Chang C."/>
            <person name="Karol K.G."/>
            <person name="Hedrich R."/>
            <person name="Ulvskov P."/>
            <person name="Glockner G."/>
            <person name="Delwiche C.F."/>
            <person name="Petrasek J."/>
            <person name="Van de Peer Y."/>
            <person name="Friml J."/>
            <person name="Beilby M."/>
            <person name="Dolan L."/>
            <person name="Kohara Y."/>
            <person name="Sugano S."/>
            <person name="Fujiyama A."/>
            <person name="Delaux P.-M."/>
            <person name="Quint M."/>
            <person name="TheiBen G."/>
            <person name="Hagemann M."/>
            <person name="Harholt J."/>
            <person name="Dunand C."/>
            <person name="Zachgo S."/>
            <person name="Langdale J."/>
            <person name="Maumus F."/>
            <person name="Straeten D.V.D."/>
            <person name="Gould S.B."/>
            <person name="Rensing S.A."/>
        </authorList>
    </citation>
    <scope>NUCLEOTIDE SEQUENCE [LARGE SCALE GENOMIC DNA]</scope>
    <source>
        <strain evidence="2 3">S276</strain>
    </source>
</reference>
<feature type="compositionally biased region" description="Acidic residues" evidence="1">
    <location>
        <begin position="115"/>
        <end position="134"/>
    </location>
</feature>
<keyword evidence="3" id="KW-1185">Reference proteome</keyword>
<evidence type="ECO:0000313" key="3">
    <source>
        <dbReference type="Proteomes" id="UP000265515"/>
    </source>
</evidence>
<dbReference type="Proteomes" id="UP000265515">
    <property type="component" value="Unassembled WGS sequence"/>
</dbReference>
<organism evidence="2 3">
    <name type="scientific">Chara braunii</name>
    <name type="common">Braun's stonewort</name>
    <dbReference type="NCBI Taxonomy" id="69332"/>
    <lineage>
        <taxon>Eukaryota</taxon>
        <taxon>Viridiplantae</taxon>
        <taxon>Streptophyta</taxon>
        <taxon>Charophyceae</taxon>
        <taxon>Charales</taxon>
        <taxon>Characeae</taxon>
        <taxon>Chara</taxon>
    </lineage>
</organism>
<feature type="compositionally biased region" description="Acidic residues" evidence="1">
    <location>
        <begin position="378"/>
        <end position="405"/>
    </location>
</feature>
<evidence type="ECO:0000256" key="1">
    <source>
        <dbReference type="SAM" id="MobiDB-lite"/>
    </source>
</evidence>
<protein>
    <submittedName>
        <fullName evidence="2">Uncharacterized protein</fullName>
    </submittedName>
</protein>
<name>A0A388KUQ2_CHABU</name>
<feature type="compositionally biased region" description="Acidic residues" evidence="1">
    <location>
        <begin position="337"/>
        <end position="348"/>
    </location>
</feature>
<feature type="compositionally biased region" description="Acidic residues" evidence="1">
    <location>
        <begin position="355"/>
        <end position="367"/>
    </location>
</feature>
<feature type="region of interest" description="Disordered" evidence="1">
    <location>
        <begin position="725"/>
        <end position="752"/>
    </location>
</feature>
<dbReference type="AlphaFoldDB" id="A0A388KUQ2"/>
<feature type="compositionally biased region" description="Basic and acidic residues" evidence="1">
    <location>
        <begin position="445"/>
        <end position="465"/>
    </location>
</feature>
<dbReference type="EMBL" id="BFEA01000189">
    <property type="protein sequence ID" value="GBG73790.1"/>
    <property type="molecule type" value="Genomic_DNA"/>
</dbReference>
<feature type="compositionally biased region" description="Gly residues" evidence="1">
    <location>
        <begin position="725"/>
        <end position="734"/>
    </location>
</feature>
<dbReference type="OMA" id="IYIAFRR"/>